<evidence type="ECO:0000256" key="3">
    <source>
        <dbReference type="ARBA" id="ARBA00022691"/>
    </source>
</evidence>
<keyword evidence="3" id="KW-0949">S-adenosyl-L-methionine</keyword>
<protein>
    <submittedName>
        <fullName evidence="4">Uncharacterized protein</fullName>
    </submittedName>
</protein>
<evidence type="ECO:0000313" key="5">
    <source>
        <dbReference type="Proteomes" id="UP000289152"/>
    </source>
</evidence>
<dbReference type="InterPro" id="IPR021867">
    <property type="entry name" value="Bmt2/SAMTOR"/>
</dbReference>
<name>A0A4Q1BHN6_TREME</name>
<evidence type="ECO:0000313" key="4">
    <source>
        <dbReference type="EMBL" id="RXK37123.1"/>
    </source>
</evidence>
<dbReference type="GO" id="GO:0032259">
    <property type="term" value="P:methylation"/>
    <property type="evidence" value="ECO:0007669"/>
    <property type="project" value="UniProtKB-KW"/>
</dbReference>
<gene>
    <name evidence="4" type="ORF">M231_05574</name>
</gene>
<dbReference type="EMBL" id="SDIL01000076">
    <property type="protein sequence ID" value="RXK37123.1"/>
    <property type="molecule type" value="Genomic_DNA"/>
</dbReference>
<dbReference type="Proteomes" id="UP000289152">
    <property type="component" value="Unassembled WGS sequence"/>
</dbReference>
<dbReference type="OrthoDB" id="5954793at2759"/>
<dbReference type="VEuPathDB" id="FungiDB:TREMEDRAFT_34446"/>
<proteinExistence type="predicted"/>
<keyword evidence="1" id="KW-0489">Methyltransferase</keyword>
<organism evidence="4 5">
    <name type="scientific">Tremella mesenterica</name>
    <name type="common">Jelly fungus</name>
    <dbReference type="NCBI Taxonomy" id="5217"/>
    <lineage>
        <taxon>Eukaryota</taxon>
        <taxon>Fungi</taxon>
        <taxon>Dikarya</taxon>
        <taxon>Basidiomycota</taxon>
        <taxon>Agaricomycotina</taxon>
        <taxon>Tremellomycetes</taxon>
        <taxon>Tremellales</taxon>
        <taxon>Tremellaceae</taxon>
        <taxon>Tremella</taxon>
    </lineage>
</organism>
<dbReference type="InParanoid" id="A0A4Q1BHN6"/>
<dbReference type="STRING" id="5217.A0A4Q1BHN6"/>
<keyword evidence="5" id="KW-1185">Reference proteome</keyword>
<keyword evidence="2" id="KW-0808">Transferase</keyword>
<comment type="caution">
    <text evidence="4">The sequence shown here is derived from an EMBL/GenBank/DDBJ whole genome shotgun (WGS) entry which is preliminary data.</text>
</comment>
<evidence type="ECO:0000256" key="2">
    <source>
        <dbReference type="ARBA" id="ARBA00022679"/>
    </source>
</evidence>
<dbReference type="Pfam" id="PF11968">
    <property type="entry name" value="Bmt2"/>
    <property type="match status" value="1"/>
</dbReference>
<evidence type="ECO:0000256" key="1">
    <source>
        <dbReference type="ARBA" id="ARBA00022603"/>
    </source>
</evidence>
<dbReference type="AlphaFoldDB" id="A0A4Q1BHN6"/>
<reference evidence="4 5" key="1">
    <citation type="submission" date="2016-06" db="EMBL/GenBank/DDBJ databases">
        <title>Evolution of pathogenesis and genome organization in the Tremellales.</title>
        <authorList>
            <person name="Cuomo C."/>
            <person name="Litvintseva A."/>
            <person name="Heitman J."/>
            <person name="Chen Y."/>
            <person name="Sun S."/>
            <person name="Springer D."/>
            <person name="Dromer F."/>
            <person name="Young S."/>
            <person name="Zeng Q."/>
            <person name="Chapman S."/>
            <person name="Gujja S."/>
            <person name="Saif S."/>
            <person name="Birren B."/>
        </authorList>
    </citation>
    <scope>NUCLEOTIDE SEQUENCE [LARGE SCALE GENOMIC DNA]</scope>
    <source>
        <strain evidence="4 5">ATCC 28783</strain>
    </source>
</reference>
<accession>A0A4Q1BHN6</accession>
<sequence>MTRPRRARKGPITQVITRHITKPPLSSKAAQATISAYHVLLKKRDRLLVRRRSQGGSRSSPELKQVEAEIEALGGLDAYQQASIMGQSTVRGGDSSRVLIPWLKERRDRTGPGQHPGRLRMLEIGALLPDNMAECSPDAAALPSTSSARPQFSALSRLASALPLQLSIHNRVVFAIAYEDDRIRAGCGEMETWRKSRILVMGVASSRDKRRDKPMDSKE</sequence>
<dbReference type="GO" id="GO:0008168">
    <property type="term" value="F:methyltransferase activity"/>
    <property type="evidence" value="ECO:0007669"/>
    <property type="project" value="UniProtKB-KW"/>
</dbReference>